<feature type="transmembrane region" description="Helical" evidence="7">
    <location>
        <begin position="269"/>
        <end position="285"/>
    </location>
</feature>
<evidence type="ECO:0000256" key="4">
    <source>
        <dbReference type="ARBA" id="ARBA00022692"/>
    </source>
</evidence>
<dbReference type="CDD" id="cd06574">
    <property type="entry name" value="TM_PBP1_branched-chain-AA_like"/>
    <property type="match status" value="1"/>
</dbReference>
<dbReference type="Proteomes" id="UP001063782">
    <property type="component" value="Chromosome"/>
</dbReference>
<accession>A0ABY6F393</accession>
<evidence type="ECO:0000313" key="9">
    <source>
        <dbReference type="Proteomes" id="UP001063782"/>
    </source>
</evidence>
<proteinExistence type="inferred from homology"/>
<keyword evidence="9" id="KW-1185">Reference proteome</keyword>
<keyword evidence="6 7" id="KW-0472">Membrane</keyword>
<name>A0ABY6F393_9GAMM</name>
<evidence type="ECO:0000256" key="2">
    <source>
        <dbReference type="ARBA" id="ARBA00007942"/>
    </source>
</evidence>
<feature type="transmembrane region" description="Helical" evidence="7">
    <location>
        <begin position="6"/>
        <end position="27"/>
    </location>
</feature>
<dbReference type="Pfam" id="PF02653">
    <property type="entry name" value="BPD_transp_2"/>
    <property type="match status" value="1"/>
</dbReference>
<feature type="transmembrane region" description="Helical" evidence="7">
    <location>
        <begin position="39"/>
        <end position="57"/>
    </location>
</feature>
<protein>
    <submittedName>
        <fullName evidence="8">ABC transporter permease</fullName>
    </submittedName>
</protein>
<keyword evidence="5 7" id="KW-1133">Transmembrane helix</keyword>
<feature type="transmembrane region" description="Helical" evidence="7">
    <location>
        <begin position="206"/>
        <end position="227"/>
    </location>
</feature>
<sequence>MNLIGLAAALESGLIYALMALGVLISFRILDFPDLTADGSFPLGGAVTAVSIVAGINPWFACIFGMMAGMMAGVITAWLHIKLGVLQLLAGILTMTALWSVNLRIMNSPNISLLGQPTIFQTMTDFGVWGNVILLAMIVLVVKLILDWFFGTQMGLSMRATGSNAKMAQAQGINTGRMTIVGMAISNGLVALAGSLFVQTQAFSDVSIGIGTIVIGLVAVIMGEAIISAKRIFWLTLSVILGSVLYRFFIQLALSSDVLRDIGFKSQDLNLVTAVLVVILLVVSAQKNKLFAKRKVV</sequence>
<comment type="similarity">
    <text evidence="2">Belongs to the binding-protein-dependent transport system permease family. AraH/RbsC subfamily.</text>
</comment>
<feature type="transmembrane region" description="Helical" evidence="7">
    <location>
        <begin position="88"/>
        <end position="106"/>
    </location>
</feature>
<evidence type="ECO:0000256" key="5">
    <source>
        <dbReference type="ARBA" id="ARBA00022989"/>
    </source>
</evidence>
<dbReference type="EMBL" id="CP089977">
    <property type="protein sequence ID" value="UXZ04370.1"/>
    <property type="molecule type" value="Genomic_DNA"/>
</dbReference>
<evidence type="ECO:0000313" key="8">
    <source>
        <dbReference type="EMBL" id="UXZ04370.1"/>
    </source>
</evidence>
<evidence type="ECO:0000256" key="6">
    <source>
        <dbReference type="ARBA" id="ARBA00023136"/>
    </source>
</evidence>
<dbReference type="RefSeq" id="WP_263075858.1">
    <property type="nucleotide sequence ID" value="NZ_CP089977.1"/>
</dbReference>
<dbReference type="PANTHER" id="PTHR32196">
    <property type="entry name" value="ABC TRANSPORTER PERMEASE PROTEIN YPHD-RELATED-RELATED"/>
    <property type="match status" value="1"/>
</dbReference>
<keyword evidence="3" id="KW-1003">Cell membrane</keyword>
<keyword evidence="4 7" id="KW-0812">Transmembrane</keyword>
<feature type="transmembrane region" description="Helical" evidence="7">
    <location>
        <begin position="232"/>
        <end position="249"/>
    </location>
</feature>
<dbReference type="InterPro" id="IPR001851">
    <property type="entry name" value="ABC_transp_permease"/>
</dbReference>
<evidence type="ECO:0000256" key="1">
    <source>
        <dbReference type="ARBA" id="ARBA00004429"/>
    </source>
</evidence>
<organism evidence="8 9">
    <name type="scientific">Moraxella nasicaprae</name>
    <dbReference type="NCBI Taxonomy" id="2904122"/>
    <lineage>
        <taxon>Bacteria</taxon>
        <taxon>Pseudomonadati</taxon>
        <taxon>Pseudomonadota</taxon>
        <taxon>Gammaproteobacteria</taxon>
        <taxon>Moraxellales</taxon>
        <taxon>Moraxellaceae</taxon>
        <taxon>Moraxella</taxon>
    </lineage>
</organism>
<evidence type="ECO:0000256" key="7">
    <source>
        <dbReference type="SAM" id="Phobius"/>
    </source>
</evidence>
<dbReference type="PANTHER" id="PTHR32196:SF69">
    <property type="entry name" value="BRANCHED-CHAIN AMINO ACID TRANSPORT SYSTEM, PERMEASE PROTEIN"/>
    <property type="match status" value="1"/>
</dbReference>
<reference evidence="8" key="1">
    <citation type="submission" date="2021-12" db="EMBL/GenBank/DDBJ databases">
        <title>taxonomy of Moraxella sp. ZY201224.</title>
        <authorList>
            <person name="Li F."/>
        </authorList>
    </citation>
    <scope>NUCLEOTIDE SEQUENCE</scope>
    <source>
        <strain evidence="8">ZY201224</strain>
    </source>
</reference>
<feature type="transmembrane region" description="Helical" evidence="7">
    <location>
        <begin position="126"/>
        <end position="150"/>
    </location>
</feature>
<gene>
    <name evidence="8" type="ORF">LU297_07190</name>
</gene>
<feature type="transmembrane region" description="Helical" evidence="7">
    <location>
        <begin position="180"/>
        <end position="200"/>
    </location>
</feature>
<comment type="subcellular location">
    <subcellularLocation>
        <location evidence="1">Cell inner membrane</location>
        <topology evidence="1">Multi-pass membrane protein</topology>
    </subcellularLocation>
</comment>
<evidence type="ECO:0000256" key="3">
    <source>
        <dbReference type="ARBA" id="ARBA00022475"/>
    </source>
</evidence>